<dbReference type="PROSITE" id="PS00452">
    <property type="entry name" value="GUANYLATE_CYCLASE_1"/>
    <property type="match status" value="1"/>
</dbReference>
<feature type="region of interest" description="Disordered" evidence="12">
    <location>
        <begin position="945"/>
        <end position="980"/>
    </location>
</feature>
<dbReference type="InterPro" id="IPR050401">
    <property type="entry name" value="Cyclic_nucleotide_synthase"/>
</dbReference>
<dbReference type="SMART" id="SM00044">
    <property type="entry name" value="CYCc"/>
    <property type="match status" value="1"/>
</dbReference>
<dbReference type="Pfam" id="PF00211">
    <property type="entry name" value="Guanylate_cyc"/>
    <property type="match status" value="1"/>
</dbReference>
<accession>A0A4U1FTB8</accession>
<evidence type="ECO:0000256" key="13">
    <source>
        <dbReference type="SAM" id="Phobius"/>
    </source>
</evidence>
<dbReference type="GO" id="GO:0004672">
    <property type="term" value="F:protein kinase activity"/>
    <property type="evidence" value="ECO:0007669"/>
    <property type="project" value="InterPro"/>
</dbReference>
<dbReference type="EMBL" id="RWIC01000004">
    <property type="protein sequence ID" value="TKC53582.1"/>
    <property type="molecule type" value="Genomic_DNA"/>
</dbReference>
<dbReference type="SUPFAM" id="SSF53822">
    <property type="entry name" value="Periplasmic binding protein-like I"/>
    <property type="match status" value="1"/>
</dbReference>
<reference evidence="17" key="1">
    <citation type="journal article" date="2019" name="IScience">
        <title>Narwhal Genome Reveals Long-Term Low Genetic Diversity despite Current Large Abundance Size.</title>
        <authorList>
            <person name="Westbury M.V."/>
            <person name="Petersen B."/>
            <person name="Garde E."/>
            <person name="Heide-Jorgensen M.P."/>
            <person name="Lorenzen E.D."/>
        </authorList>
    </citation>
    <scope>NUCLEOTIDE SEQUENCE [LARGE SCALE GENOMIC DNA]</scope>
</reference>
<keyword evidence="4" id="KW-0732">Signal</keyword>
<evidence type="ECO:0000256" key="9">
    <source>
        <dbReference type="ARBA" id="ARBA00023293"/>
    </source>
</evidence>
<dbReference type="InterPro" id="IPR018297">
    <property type="entry name" value="A/G_cyclase_CS"/>
</dbReference>
<dbReference type="EC" id="4.6.1.2" evidence="2 11"/>
<feature type="domain" description="Protein kinase" evidence="14">
    <location>
        <begin position="589"/>
        <end position="968"/>
    </location>
</feature>
<comment type="similarity">
    <text evidence="10">Belongs to the adenylyl cyclase class-4/guanylyl cyclase family.</text>
</comment>
<dbReference type="PANTHER" id="PTHR11920:SF500">
    <property type="entry name" value="GUANYLATE CYCLASE 2G"/>
    <property type="match status" value="1"/>
</dbReference>
<evidence type="ECO:0000256" key="4">
    <source>
        <dbReference type="ARBA" id="ARBA00022729"/>
    </source>
</evidence>
<dbReference type="AlphaFoldDB" id="A0A4U1FTB8"/>
<feature type="domain" description="Guanylate cyclase" evidence="15">
    <location>
        <begin position="1019"/>
        <end position="1149"/>
    </location>
</feature>
<dbReference type="PROSITE" id="PS50125">
    <property type="entry name" value="GUANYLATE_CYCLASE_2"/>
    <property type="match status" value="1"/>
</dbReference>
<dbReference type="GO" id="GO:0001653">
    <property type="term" value="F:peptide receptor activity"/>
    <property type="evidence" value="ECO:0007669"/>
    <property type="project" value="TreeGrafter"/>
</dbReference>
<evidence type="ECO:0000313" key="16">
    <source>
        <dbReference type="EMBL" id="TKC53582.1"/>
    </source>
</evidence>
<evidence type="ECO:0000256" key="5">
    <source>
        <dbReference type="ARBA" id="ARBA00022741"/>
    </source>
</evidence>
<sequence>MERVKVLREAAALNSQNFQQPHRKHHYFPADIYLPGDSFYLTASQLLASAEDTRGKFEVRTRTGAEAPLGSGLCLGVECQAGHPTLVLMLFVSVLVMWLEAAKLTGGFQAPWNISHPFNVQRLGAGLQTAMDKINSELADFGSFSWEFTYTNSTCSAKESLALFINQVQKEEISALMPRSSRGYWFAGFPMFDFVGQTAKLENNFLYDTYVKPVPRMHRVGDVLQKSLQYLGWKHTGMFGDGVDELWRVVGNELKSHFTIPASMKYTNNNPAFLQENLRSLSLISRAKRCKTYPAGCREPGTPHRRIRLYHSQQLEAGADETQRLPQEEDSFWKEVLTNQKVMHFPSFYSSSREGPGDESFRELALRRLWGPPFHGPLHMLEQDAMTRNQNGVVRDVELGQVSRYPAYFHDAVLLYAEAVKEMITARRDFWDGRQLVITLKGSNQTALQGITGPVFVDSQGERHMDYWVYALQKSSNGSLFLPFLLYDSYQEVPLITRHPYLHLHVDLGLLICSSWAGPTAPVSQGEALALGDDGAQRLLQGQAHNQPMGNFSTVPLLKTEVAVDFPMSSVKLSLLLQISVTAVIFTVTLLITNLGAVIIGLILRTQREKLQRQNKGLWWQINYDDITILSQNKPSQRGTPVSRGNNSNSSSVMISGDLSSFVENQQGRELFYAPGNHGAICHVGDPSASLGQEAVCAAGNPAESPNMCIVTQYCKRGSLKDVLRNSGNEIDWLFKLSFAYDRVNGLLFLHRSPLGSLGNLKPSSCLVDRWMQVKLSGFGLRELKYGRTYRRYNERTTDRSGNRWQILHPLAVRRGVKGSLFHLCFLRLTCTATCSGPPSGADEKRSGFSSSTRQLTSSALQSSAGRLPKVPLSDTLKGDVYSFAILMRELIHHQDREHFDDLNLAPEEIISQIKDPRASVPPRPSLSEEKGNEKMVVMPRECTEQYGEQAESVHQSPGGGGGREDQLADGREEESGSTAVRQDECYCSKTILFSGFSFIGEQLIAGRAVEPEHLQSMTIFFSDIVGFTKLCSLSSPLQLAQLLKDLYSLFDHIIKTYDVYKVETIGDAYMVARGLPVRNGTQHVDEIATTSLHFLSATIRFQIGHMPEDKVKLWTGLHTGPVVAGVVGITRPRYCLFGDSVNMASRMETLGIQVSQRTAGALLALGGCDLQKRKREAPFQSRAKESKQPSG</sequence>
<dbReference type="Pfam" id="PF07714">
    <property type="entry name" value="PK_Tyr_Ser-Thr"/>
    <property type="match status" value="1"/>
</dbReference>
<keyword evidence="8 10" id="KW-0456">Lyase</keyword>
<evidence type="ECO:0000256" key="3">
    <source>
        <dbReference type="ARBA" id="ARBA00022692"/>
    </source>
</evidence>
<dbReference type="InterPro" id="IPR028082">
    <property type="entry name" value="Peripla_BP_I"/>
</dbReference>
<dbReference type="Gene3D" id="3.40.50.2300">
    <property type="match status" value="1"/>
</dbReference>
<dbReference type="PROSITE" id="PS50011">
    <property type="entry name" value="PROTEIN_KINASE_DOM"/>
    <property type="match status" value="1"/>
</dbReference>
<comment type="catalytic activity">
    <reaction evidence="11">
        <text>GTP = 3',5'-cyclic GMP + diphosphate</text>
        <dbReference type="Rhea" id="RHEA:13665"/>
        <dbReference type="ChEBI" id="CHEBI:33019"/>
        <dbReference type="ChEBI" id="CHEBI:37565"/>
        <dbReference type="ChEBI" id="CHEBI:57746"/>
        <dbReference type="EC" id="4.6.1.2"/>
    </reaction>
</comment>
<name>A0A4U1FTB8_MONMO</name>
<feature type="compositionally biased region" description="Polar residues" evidence="12">
    <location>
        <begin position="848"/>
        <end position="865"/>
    </location>
</feature>
<keyword evidence="9 11" id="KW-0141">cGMP biosynthesis</keyword>
<keyword evidence="5" id="KW-0547">Nucleotide-binding</keyword>
<dbReference type="Pfam" id="PF01094">
    <property type="entry name" value="ANF_receptor"/>
    <property type="match status" value="1"/>
</dbReference>
<proteinExistence type="inferred from homology"/>
<dbReference type="InterPro" id="IPR029787">
    <property type="entry name" value="Nucleotide_cyclase"/>
</dbReference>
<dbReference type="GO" id="GO:0005524">
    <property type="term" value="F:ATP binding"/>
    <property type="evidence" value="ECO:0007669"/>
    <property type="project" value="InterPro"/>
</dbReference>
<evidence type="ECO:0000256" key="1">
    <source>
        <dbReference type="ARBA" id="ARBA00004479"/>
    </source>
</evidence>
<dbReference type="SUPFAM" id="SSF56112">
    <property type="entry name" value="Protein kinase-like (PK-like)"/>
    <property type="match status" value="1"/>
</dbReference>
<dbReference type="Gene3D" id="3.30.70.1230">
    <property type="entry name" value="Nucleotide cyclase"/>
    <property type="match status" value="1"/>
</dbReference>
<dbReference type="GO" id="GO:0004016">
    <property type="term" value="F:adenylate cyclase activity"/>
    <property type="evidence" value="ECO:0007669"/>
    <property type="project" value="TreeGrafter"/>
</dbReference>
<dbReference type="InterPro" id="IPR011009">
    <property type="entry name" value="Kinase-like_dom_sf"/>
</dbReference>
<dbReference type="CDD" id="cd07302">
    <property type="entry name" value="CHD"/>
    <property type="match status" value="1"/>
</dbReference>
<feature type="region of interest" description="Disordered" evidence="12">
    <location>
        <begin position="838"/>
        <end position="869"/>
    </location>
</feature>
<evidence type="ECO:0000256" key="12">
    <source>
        <dbReference type="SAM" id="MobiDB-lite"/>
    </source>
</evidence>
<dbReference type="GO" id="GO:0007168">
    <property type="term" value="P:receptor guanylyl cyclase signaling pathway"/>
    <property type="evidence" value="ECO:0007669"/>
    <property type="project" value="TreeGrafter"/>
</dbReference>
<evidence type="ECO:0000259" key="15">
    <source>
        <dbReference type="PROSITE" id="PS50125"/>
    </source>
</evidence>
<dbReference type="GO" id="GO:0004383">
    <property type="term" value="F:guanylate cyclase activity"/>
    <property type="evidence" value="ECO:0007669"/>
    <property type="project" value="UniProtKB-EC"/>
</dbReference>
<comment type="caution">
    <text evidence="16">The sequence shown here is derived from an EMBL/GenBank/DDBJ whole genome shotgun (WGS) entry which is preliminary data.</text>
</comment>
<evidence type="ECO:0000256" key="6">
    <source>
        <dbReference type="ARBA" id="ARBA00022989"/>
    </source>
</evidence>
<gene>
    <name evidence="16" type="ORF">EI555_015533</name>
</gene>
<evidence type="ECO:0000256" key="7">
    <source>
        <dbReference type="ARBA" id="ARBA00023136"/>
    </source>
</evidence>
<evidence type="ECO:0000259" key="14">
    <source>
        <dbReference type="PROSITE" id="PS50011"/>
    </source>
</evidence>
<protein>
    <recommendedName>
        <fullName evidence="2 11">Guanylate cyclase</fullName>
        <ecNumber evidence="2 11">4.6.1.2</ecNumber>
    </recommendedName>
</protein>
<comment type="subcellular location">
    <subcellularLocation>
        <location evidence="1">Membrane</location>
        <topology evidence="1">Single-pass type I membrane protein</topology>
    </subcellularLocation>
</comment>
<feature type="compositionally biased region" description="Basic and acidic residues" evidence="12">
    <location>
        <begin position="963"/>
        <end position="975"/>
    </location>
</feature>
<evidence type="ECO:0000256" key="8">
    <source>
        <dbReference type="ARBA" id="ARBA00023239"/>
    </source>
</evidence>
<dbReference type="GO" id="GO:0035556">
    <property type="term" value="P:intracellular signal transduction"/>
    <property type="evidence" value="ECO:0007669"/>
    <property type="project" value="InterPro"/>
</dbReference>
<evidence type="ECO:0000256" key="11">
    <source>
        <dbReference type="RuleBase" id="RU003431"/>
    </source>
</evidence>
<evidence type="ECO:0000313" key="17">
    <source>
        <dbReference type="Proteomes" id="UP000308365"/>
    </source>
</evidence>
<keyword evidence="7 13" id="KW-0472">Membrane</keyword>
<dbReference type="Gene3D" id="1.10.510.10">
    <property type="entry name" value="Transferase(Phosphotransferase) domain 1"/>
    <property type="match status" value="1"/>
</dbReference>
<dbReference type="InterPro" id="IPR001828">
    <property type="entry name" value="ANF_lig-bd_rcpt"/>
</dbReference>
<dbReference type="FunFam" id="3.30.70.1230:FF:000030">
    <property type="entry name" value="Si:ch211-215j19.12"/>
    <property type="match status" value="1"/>
</dbReference>
<keyword evidence="3 13" id="KW-0812">Transmembrane</keyword>
<evidence type="ECO:0000256" key="10">
    <source>
        <dbReference type="RuleBase" id="RU000405"/>
    </source>
</evidence>
<organism evidence="16 17">
    <name type="scientific">Monodon monoceros</name>
    <name type="common">Narwhal</name>
    <name type="synonym">Ceratodon monodon</name>
    <dbReference type="NCBI Taxonomy" id="40151"/>
    <lineage>
        <taxon>Eukaryota</taxon>
        <taxon>Metazoa</taxon>
        <taxon>Chordata</taxon>
        <taxon>Craniata</taxon>
        <taxon>Vertebrata</taxon>
        <taxon>Euteleostomi</taxon>
        <taxon>Mammalia</taxon>
        <taxon>Eutheria</taxon>
        <taxon>Laurasiatheria</taxon>
        <taxon>Artiodactyla</taxon>
        <taxon>Whippomorpha</taxon>
        <taxon>Cetacea</taxon>
        <taxon>Odontoceti</taxon>
        <taxon>Monodontidae</taxon>
        <taxon>Monodon</taxon>
    </lineage>
</organism>
<dbReference type="GO" id="GO:0005886">
    <property type="term" value="C:plasma membrane"/>
    <property type="evidence" value="ECO:0007669"/>
    <property type="project" value="TreeGrafter"/>
</dbReference>
<dbReference type="InterPro" id="IPR000719">
    <property type="entry name" value="Prot_kinase_dom"/>
</dbReference>
<evidence type="ECO:0000256" key="2">
    <source>
        <dbReference type="ARBA" id="ARBA00012202"/>
    </source>
</evidence>
<dbReference type="InterPro" id="IPR001054">
    <property type="entry name" value="A/G_cyclase"/>
</dbReference>
<dbReference type="PANTHER" id="PTHR11920">
    <property type="entry name" value="GUANYLYL CYCLASE"/>
    <property type="match status" value="1"/>
</dbReference>
<feature type="transmembrane region" description="Helical" evidence="13">
    <location>
        <begin position="575"/>
        <end position="604"/>
    </location>
</feature>
<dbReference type="Proteomes" id="UP000308365">
    <property type="component" value="Unassembled WGS sequence"/>
</dbReference>
<dbReference type="SUPFAM" id="SSF55073">
    <property type="entry name" value="Nucleotide cyclase"/>
    <property type="match status" value="1"/>
</dbReference>
<dbReference type="InterPro" id="IPR001245">
    <property type="entry name" value="Ser-Thr/Tyr_kinase_cat_dom"/>
</dbReference>
<keyword evidence="6 13" id="KW-1133">Transmembrane helix</keyword>